<gene>
    <name evidence="4" type="ORF">B5F14_08425</name>
</gene>
<evidence type="ECO:0000256" key="1">
    <source>
        <dbReference type="ARBA" id="ARBA00010692"/>
    </source>
</evidence>
<accession>A0A1Y4LUR7</accession>
<comment type="caution">
    <text evidence="4">The sequence shown here is derived from an EMBL/GenBank/DDBJ whole genome shotgun (WGS) entry which is preliminary data.</text>
</comment>
<keyword evidence="2 3" id="KW-0472">Membrane</keyword>
<feature type="transmembrane region" description="Helical" evidence="3">
    <location>
        <begin position="7"/>
        <end position="25"/>
    </location>
</feature>
<keyword evidence="5" id="KW-1185">Reference proteome</keyword>
<dbReference type="AlphaFoldDB" id="A0A1Y4LUR7"/>
<dbReference type="GO" id="GO:0015225">
    <property type="term" value="F:biotin transmembrane transporter activity"/>
    <property type="evidence" value="ECO:0007669"/>
    <property type="project" value="UniProtKB-UniRule"/>
</dbReference>
<evidence type="ECO:0000256" key="2">
    <source>
        <dbReference type="PIRNR" id="PIRNR016661"/>
    </source>
</evidence>
<keyword evidence="2" id="KW-0813">Transport</keyword>
<dbReference type="Gene3D" id="1.10.1760.20">
    <property type="match status" value="1"/>
</dbReference>
<dbReference type="PANTHER" id="PTHR34295">
    <property type="entry name" value="BIOTIN TRANSPORTER BIOY"/>
    <property type="match status" value="1"/>
</dbReference>
<feature type="transmembrane region" description="Helical" evidence="3">
    <location>
        <begin position="116"/>
        <end position="136"/>
    </location>
</feature>
<name>A0A1Y4LUR7_9FIRM</name>
<keyword evidence="3" id="KW-1133">Transmembrane helix</keyword>
<comment type="subcellular location">
    <subcellularLocation>
        <location evidence="2">Cell membrane</location>
        <topology evidence="2">Multi-pass membrane protein</topology>
    </subcellularLocation>
</comment>
<dbReference type="PANTHER" id="PTHR34295:SF1">
    <property type="entry name" value="BIOTIN TRANSPORTER BIOY"/>
    <property type="match status" value="1"/>
</dbReference>
<organism evidence="4 5">
    <name type="scientific">Faecalitalea cylindroides</name>
    <dbReference type="NCBI Taxonomy" id="39483"/>
    <lineage>
        <taxon>Bacteria</taxon>
        <taxon>Bacillati</taxon>
        <taxon>Bacillota</taxon>
        <taxon>Erysipelotrichia</taxon>
        <taxon>Erysipelotrichales</taxon>
        <taxon>Erysipelotrichaceae</taxon>
        <taxon>Faecalitalea</taxon>
    </lineage>
</organism>
<evidence type="ECO:0000313" key="4">
    <source>
        <dbReference type="EMBL" id="OUP58072.1"/>
    </source>
</evidence>
<dbReference type="RefSeq" id="WP_015535422.1">
    <property type="nucleotide sequence ID" value="NZ_JAQNCK010000002.1"/>
</dbReference>
<dbReference type="PIRSF" id="PIRSF016661">
    <property type="entry name" value="BioY"/>
    <property type="match status" value="1"/>
</dbReference>
<keyword evidence="3" id="KW-0812">Transmembrane</keyword>
<dbReference type="GO" id="GO:0005886">
    <property type="term" value="C:plasma membrane"/>
    <property type="evidence" value="ECO:0007669"/>
    <property type="project" value="UniProtKB-SubCell"/>
</dbReference>
<proteinExistence type="inferred from homology"/>
<keyword evidence="2" id="KW-1003">Cell membrane</keyword>
<sequence>MKSIQLFSRMALFLALMILSAYIQITLPTPFMPMHITMQLFTAILCGFCLPDRYAFLCMFTYILVGLLGFPVFASGGGLQYIMKPTFGFVLGFLACSTICAIVYKRKSPVSLKEYFLVGLTGLISFYVVGNIYYYFSFPILMNTRIPLWLSLTNGFLVSIIPDILICFLACKVAKTLQILIK</sequence>
<reference evidence="5" key="1">
    <citation type="submission" date="2017-04" db="EMBL/GenBank/DDBJ databases">
        <title>Function of individual gut microbiota members based on whole genome sequencing of pure cultures obtained from chicken caecum.</title>
        <authorList>
            <person name="Medvecky M."/>
            <person name="Cejkova D."/>
            <person name="Polansky O."/>
            <person name="Karasova D."/>
            <person name="Kubasova T."/>
            <person name="Cizek A."/>
            <person name="Rychlik I."/>
        </authorList>
    </citation>
    <scope>NUCLEOTIDE SEQUENCE [LARGE SCALE GENOMIC DNA]</scope>
    <source>
        <strain evidence="5">An178</strain>
    </source>
</reference>
<dbReference type="Pfam" id="PF02632">
    <property type="entry name" value="BioY"/>
    <property type="match status" value="1"/>
</dbReference>
<dbReference type="InterPro" id="IPR003784">
    <property type="entry name" value="BioY"/>
</dbReference>
<feature type="transmembrane region" description="Helical" evidence="3">
    <location>
        <begin position="31"/>
        <end position="50"/>
    </location>
</feature>
<comment type="similarity">
    <text evidence="1 2">Belongs to the BioY family.</text>
</comment>
<feature type="transmembrane region" description="Helical" evidence="3">
    <location>
        <begin position="86"/>
        <end position="104"/>
    </location>
</feature>
<evidence type="ECO:0000313" key="5">
    <source>
        <dbReference type="Proteomes" id="UP000195447"/>
    </source>
</evidence>
<feature type="transmembrane region" description="Helical" evidence="3">
    <location>
        <begin position="55"/>
        <end position="74"/>
    </location>
</feature>
<protein>
    <recommendedName>
        <fullName evidence="2">Biotin transporter</fullName>
    </recommendedName>
</protein>
<dbReference type="Proteomes" id="UP000195447">
    <property type="component" value="Unassembled WGS sequence"/>
</dbReference>
<feature type="transmembrane region" description="Helical" evidence="3">
    <location>
        <begin position="148"/>
        <end position="171"/>
    </location>
</feature>
<evidence type="ECO:0000256" key="3">
    <source>
        <dbReference type="SAM" id="Phobius"/>
    </source>
</evidence>
<dbReference type="EMBL" id="NFKM01000018">
    <property type="protein sequence ID" value="OUP58072.1"/>
    <property type="molecule type" value="Genomic_DNA"/>
</dbReference>